<keyword evidence="8" id="KW-1185">Reference proteome</keyword>
<keyword evidence="7" id="KW-0251">Elongation factor</keyword>
<dbReference type="Proteomes" id="UP000286976">
    <property type="component" value="Unassembled WGS sequence"/>
</dbReference>
<keyword evidence="7" id="KW-0808">Transferase</keyword>
<dbReference type="InterPro" id="IPR006195">
    <property type="entry name" value="aa-tRNA-synth_II"/>
</dbReference>
<comment type="caution">
    <text evidence="7">The sequence shown here is derived from an EMBL/GenBank/DDBJ whole genome shotgun (WGS) entry which is preliminary data.</text>
</comment>
<organism evidence="7 8">
    <name type="scientific">Aliidiomarina taiwanensis</name>
    <dbReference type="NCBI Taxonomy" id="946228"/>
    <lineage>
        <taxon>Bacteria</taxon>
        <taxon>Pseudomonadati</taxon>
        <taxon>Pseudomonadota</taxon>
        <taxon>Gammaproteobacteria</taxon>
        <taxon>Alteromonadales</taxon>
        <taxon>Idiomarinaceae</taxon>
        <taxon>Aliidiomarina</taxon>
    </lineage>
</organism>
<dbReference type="GO" id="GO:0004824">
    <property type="term" value="F:lysine-tRNA ligase activity"/>
    <property type="evidence" value="ECO:0007669"/>
    <property type="project" value="UniProtKB-EC"/>
</dbReference>
<dbReference type="GO" id="GO:0005524">
    <property type="term" value="F:ATP binding"/>
    <property type="evidence" value="ECO:0007669"/>
    <property type="project" value="UniProtKB-KW"/>
</dbReference>
<keyword evidence="2 7" id="KW-0436">Ligase</keyword>
<dbReference type="Pfam" id="PF00152">
    <property type="entry name" value="tRNA-synt_2"/>
    <property type="match status" value="1"/>
</dbReference>
<accession>A0A432WYJ4</accession>
<dbReference type="InterPro" id="IPR004364">
    <property type="entry name" value="Aa-tRNA-synt_II"/>
</dbReference>
<evidence type="ECO:0000259" key="6">
    <source>
        <dbReference type="PROSITE" id="PS50862"/>
    </source>
</evidence>
<evidence type="ECO:0000256" key="2">
    <source>
        <dbReference type="ARBA" id="ARBA00022598"/>
    </source>
</evidence>
<reference evidence="7 8" key="1">
    <citation type="journal article" date="2011" name="Front. Microbiol.">
        <title>Genomic signatures of strain selection and enhancement in Bacillus atrophaeus var. globigii, a historical biowarfare simulant.</title>
        <authorList>
            <person name="Gibbons H.S."/>
            <person name="Broomall S.M."/>
            <person name="McNew L.A."/>
            <person name="Daligault H."/>
            <person name="Chapman C."/>
            <person name="Bruce D."/>
            <person name="Karavis M."/>
            <person name="Krepps M."/>
            <person name="McGregor P.A."/>
            <person name="Hong C."/>
            <person name="Park K.H."/>
            <person name="Akmal A."/>
            <person name="Feldman A."/>
            <person name="Lin J.S."/>
            <person name="Chang W.E."/>
            <person name="Higgs B.W."/>
            <person name="Demirev P."/>
            <person name="Lindquist J."/>
            <person name="Liem A."/>
            <person name="Fochler E."/>
            <person name="Read T.D."/>
            <person name="Tapia R."/>
            <person name="Johnson S."/>
            <person name="Bishop-Lilly K.A."/>
            <person name="Detter C."/>
            <person name="Han C."/>
            <person name="Sozhamannan S."/>
            <person name="Rosenzweig C.N."/>
            <person name="Skowronski E.W."/>
        </authorList>
    </citation>
    <scope>NUCLEOTIDE SEQUENCE [LARGE SCALE GENOMIC DNA]</scope>
    <source>
        <strain evidence="7 8">AIT1</strain>
    </source>
</reference>
<dbReference type="GO" id="GO:0006430">
    <property type="term" value="P:lysyl-tRNA aminoacylation"/>
    <property type="evidence" value="ECO:0007669"/>
    <property type="project" value="InterPro"/>
</dbReference>
<dbReference type="SUPFAM" id="SSF55681">
    <property type="entry name" value="Class II aaRS and biotin synthetases"/>
    <property type="match status" value="1"/>
</dbReference>
<dbReference type="GO" id="GO:0005829">
    <property type="term" value="C:cytosol"/>
    <property type="evidence" value="ECO:0007669"/>
    <property type="project" value="TreeGrafter"/>
</dbReference>
<dbReference type="GO" id="GO:0000049">
    <property type="term" value="F:tRNA binding"/>
    <property type="evidence" value="ECO:0007669"/>
    <property type="project" value="TreeGrafter"/>
</dbReference>
<dbReference type="NCBIfam" id="NF006828">
    <property type="entry name" value="PRK09350.1"/>
    <property type="match status" value="1"/>
</dbReference>
<evidence type="ECO:0000313" key="7">
    <source>
        <dbReference type="EMBL" id="RUO38868.1"/>
    </source>
</evidence>
<comment type="catalytic activity">
    <reaction evidence="5">
        <text>D-beta-lysine + L-lysyl-[protein] + ATP = N(6)-((3R)-3,6-diaminohexanoyl)-L-lysyl-[protein] + AMP + diphosphate + H(+)</text>
        <dbReference type="Rhea" id="RHEA:83435"/>
        <dbReference type="Rhea" id="RHEA-COMP:9752"/>
        <dbReference type="Rhea" id="RHEA-COMP:20131"/>
        <dbReference type="ChEBI" id="CHEBI:15378"/>
        <dbReference type="ChEBI" id="CHEBI:29969"/>
        <dbReference type="ChEBI" id="CHEBI:30616"/>
        <dbReference type="ChEBI" id="CHEBI:33019"/>
        <dbReference type="ChEBI" id="CHEBI:84138"/>
        <dbReference type="ChEBI" id="CHEBI:156053"/>
        <dbReference type="ChEBI" id="CHEBI:456215"/>
    </reaction>
    <physiologicalReaction direction="left-to-right" evidence="5">
        <dbReference type="Rhea" id="RHEA:83436"/>
    </physiologicalReaction>
</comment>
<feature type="domain" description="Aminoacyl-transfer RNA synthetases class-II family profile" evidence="6">
    <location>
        <begin position="21"/>
        <end position="319"/>
    </location>
</feature>
<dbReference type="NCBIfam" id="TIGR00462">
    <property type="entry name" value="genX"/>
    <property type="match status" value="1"/>
</dbReference>
<keyword evidence="7" id="KW-0648">Protein biosynthesis</keyword>
<dbReference type="FunFam" id="3.30.930.10:FF:000017">
    <property type="entry name" value="Elongation factor P--(R)-beta-lysine ligase"/>
    <property type="match status" value="1"/>
</dbReference>
<evidence type="ECO:0000256" key="4">
    <source>
        <dbReference type="ARBA" id="ARBA00022840"/>
    </source>
</evidence>
<dbReference type="GO" id="GO:0003746">
    <property type="term" value="F:translation elongation factor activity"/>
    <property type="evidence" value="ECO:0007669"/>
    <property type="project" value="UniProtKB-KW"/>
</dbReference>
<dbReference type="PROSITE" id="PS50862">
    <property type="entry name" value="AA_TRNA_LIGASE_II"/>
    <property type="match status" value="1"/>
</dbReference>
<evidence type="ECO:0000256" key="5">
    <source>
        <dbReference type="ARBA" id="ARBA00052794"/>
    </source>
</evidence>
<dbReference type="OrthoDB" id="9802326at2"/>
<evidence type="ECO:0000313" key="8">
    <source>
        <dbReference type="Proteomes" id="UP000286976"/>
    </source>
</evidence>
<dbReference type="PANTHER" id="PTHR42918:SF6">
    <property type="entry name" value="ELONGATION FACTOR P--(R)-BETA-LYSINE LIGASE"/>
    <property type="match status" value="1"/>
</dbReference>
<dbReference type="RefSeq" id="WP_126757982.1">
    <property type="nucleotide sequence ID" value="NZ_PIPQ01000008.1"/>
</dbReference>
<proteinExistence type="predicted"/>
<dbReference type="GO" id="GO:0016740">
    <property type="term" value="F:transferase activity"/>
    <property type="evidence" value="ECO:0007669"/>
    <property type="project" value="UniProtKB-KW"/>
</dbReference>
<dbReference type="InterPro" id="IPR004525">
    <property type="entry name" value="EpmA"/>
</dbReference>
<evidence type="ECO:0000256" key="3">
    <source>
        <dbReference type="ARBA" id="ARBA00022741"/>
    </source>
</evidence>
<evidence type="ECO:0000256" key="1">
    <source>
        <dbReference type="ARBA" id="ARBA00011738"/>
    </source>
</evidence>
<keyword evidence="3" id="KW-0547">Nucleotide-binding</keyword>
<gene>
    <name evidence="7" type="ORF">CWE15_10200</name>
</gene>
<dbReference type="Gene3D" id="3.30.930.10">
    <property type="entry name" value="Bira Bifunctional Protein, Domain 2"/>
    <property type="match status" value="1"/>
</dbReference>
<protein>
    <submittedName>
        <fullName evidence="7">Elongation factor P lysine(34) lysyltransferase</fullName>
        <ecNumber evidence="7">6.1.1.6</ecNumber>
    </submittedName>
</protein>
<keyword evidence="4" id="KW-0067">ATP-binding</keyword>
<dbReference type="PANTHER" id="PTHR42918">
    <property type="entry name" value="LYSYL-TRNA SYNTHETASE"/>
    <property type="match status" value="1"/>
</dbReference>
<dbReference type="EC" id="6.1.1.6" evidence="7"/>
<dbReference type="InterPro" id="IPR045864">
    <property type="entry name" value="aa-tRNA-synth_II/BPL/LPL"/>
</dbReference>
<dbReference type="EMBL" id="PIPQ01000008">
    <property type="protein sequence ID" value="RUO38868.1"/>
    <property type="molecule type" value="Genomic_DNA"/>
</dbReference>
<name>A0A432WYJ4_9GAMM</name>
<dbReference type="AlphaFoldDB" id="A0A432WYJ4"/>
<comment type="subunit">
    <text evidence="1">Homodimer.</text>
</comment>
<sequence>MHTLDWRPTASRQAIKARADIQRQIRAFFNEQDVLEVETPLLCRTGVTDLHLVNAVTYLQGQGLPDRTPYYLQTSPEYPMKRLLAAGIGDCFQISKVVRDEELSLRHNFEFSMLEWYRLGFDDQALMSEVEELFKLLLGTMPVRRISYQQAFIEALAVDPLVASRQEIAEAIRAKGIDCDVVAEDKDGLLNLAMSLIVEPHFPQDTLTFVYHFPSSQAVLARKNENDPRVAHRFEAFYQGLELANGFWELTDAMEQRQRFIEDNQKRRQAGLEEVPVDERLLAALAHGLPDCSGVAVGVDRLLMIKLGVKNIKEVVTFPSLLA</sequence>